<feature type="compositionally biased region" description="Basic and acidic residues" evidence="5">
    <location>
        <begin position="398"/>
        <end position="407"/>
    </location>
</feature>
<comment type="caution">
    <text evidence="7">The sequence shown here is derived from an EMBL/GenBank/DDBJ whole genome shotgun (WGS) entry which is preliminary data.</text>
</comment>
<dbReference type="EMBL" id="NHYD01000797">
    <property type="protein sequence ID" value="PPQ93256.1"/>
    <property type="molecule type" value="Genomic_DNA"/>
</dbReference>
<comment type="subcellular location">
    <subcellularLocation>
        <location evidence="1">Membrane</location>
        <topology evidence="1">Multi-pass membrane protein</topology>
    </subcellularLocation>
</comment>
<feature type="transmembrane region" description="Helical" evidence="6">
    <location>
        <begin position="907"/>
        <end position="927"/>
    </location>
</feature>
<evidence type="ECO:0000256" key="3">
    <source>
        <dbReference type="ARBA" id="ARBA00022989"/>
    </source>
</evidence>
<evidence type="ECO:0000256" key="6">
    <source>
        <dbReference type="SAM" id="Phobius"/>
    </source>
</evidence>
<protein>
    <recommendedName>
        <fullName evidence="9">UDP-galactose transporter</fullName>
    </recommendedName>
</protein>
<dbReference type="PANTHER" id="PTHR10231">
    <property type="entry name" value="NUCLEOTIDE-SUGAR TRANSMEMBRANE TRANSPORTER"/>
    <property type="match status" value="1"/>
</dbReference>
<keyword evidence="8" id="KW-1185">Reference proteome</keyword>
<evidence type="ECO:0000313" key="8">
    <source>
        <dbReference type="Proteomes" id="UP000283269"/>
    </source>
</evidence>
<dbReference type="Pfam" id="PF04142">
    <property type="entry name" value="Nuc_sug_transp"/>
    <property type="match status" value="1"/>
</dbReference>
<organism evidence="7 8">
    <name type="scientific">Psilocybe cyanescens</name>
    <dbReference type="NCBI Taxonomy" id="93625"/>
    <lineage>
        <taxon>Eukaryota</taxon>
        <taxon>Fungi</taxon>
        <taxon>Dikarya</taxon>
        <taxon>Basidiomycota</taxon>
        <taxon>Agaricomycotina</taxon>
        <taxon>Agaricomycetes</taxon>
        <taxon>Agaricomycetidae</taxon>
        <taxon>Agaricales</taxon>
        <taxon>Agaricineae</taxon>
        <taxon>Strophariaceae</taxon>
        <taxon>Psilocybe</taxon>
    </lineage>
</organism>
<dbReference type="GO" id="GO:0000139">
    <property type="term" value="C:Golgi membrane"/>
    <property type="evidence" value="ECO:0007669"/>
    <property type="project" value="InterPro"/>
</dbReference>
<dbReference type="STRING" id="93625.A0A409XRD4"/>
<keyword evidence="3 6" id="KW-1133">Transmembrane helix</keyword>
<feature type="transmembrane region" description="Helical" evidence="6">
    <location>
        <begin position="950"/>
        <end position="970"/>
    </location>
</feature>
<feature type="compositionally biased region" description="Basic residues" evidence="5">
    <location>
        <begin position="1"/>
        <end position="11"/>
    </location>
</feature>
<feature type="compositionally biased region" description="Basic residues" evidence="5">
    <location>
        <begin position="23"/>
        <end position="35"/>
    </location>
</feature>
<reference evidence="7 8" key="1">
    <citation type="journal article" date="2018" name="Evol. Lett.">
        <title>Horizontal gene cluster transfer increased hallucinogenic mushroom diversity.</title>
        <authorList>
            <person name="Reynolds H.T."/>
            <person name="Vijayakumar V."/>
            <person name="Gluck-Thaler E."/>
            <person name="Korotkin H.B."/>
            <person name="Matheny P.B."/>
            <person name="Slot J.C."/>
        </authorList>
    </citation>
    <scope>NUCLEOTIDE SEQUENCE [LARGE SCALE GENOMIC DNA]</scope>
    <source>
        <strain evidence="7 8">2631</strain>
    </source>
</reference>
<gene>
    <name evidence="7" type="ORF">CVT25_015254</name>
</gene>
<dbReference type="InParanoid" id="A0A409XRD4"/>
<feature type="transmembrane region" description="Helical" evidence="6">
    <location>
        <begin position="836"/>
        <end position="855"/>
    </location>
</feature>
<feature type="transmembrane region" description="Helical" evidence="6">
    <location>
        <begin position="203"/>
        <end position="226"/>
    </location>
</feature>
<feature type="compositionally biased region" description="Basic and acidic residues" evidence="5">
    <location>
        <begin position="600"/>
        <end position="613"/>
    </location>
</feature>
<evidence type="ECO:0000256" key="4">
    <source>
        <dbReference type="ARBA" id="ARBA00023136"/>
    </source>
</evidence>
<feature type="compositionally biased region" description="Basic residues" evidence="5">
    <location>
        <begin position="388"/>
        <end position="397"/>
    </location>
</feature>
<feature type="transmembrane region" description="Helical" evidence="6">
    <location>
        <begin position="1003"/>
        <end position="1020"/>
    </location>
</feature>
<evidence type="ECO:0000256" key="1">
    <source>
        <dbReference type="ARBA" id="ARBA00004141"/>
    </source>
</evidence>
<dbReference type="AlphaFoldDB" id="A0A409XRD4"/>
<evidence type="ECO:0000256" key="5">
    <source>
        <dbReference type="SAM" id="MobiDB-lite"/>
    </source>
</evidence>
<accession>A0A409XRD4</accession>
<feature type="transmembrane region" description="Helical" evidence="6">
    <location>
        <begin position="875"/>
        <end position="895"/>
    </location>
</feature>
<sequence>MPSHRRTRRAARPGQRFSQVKATRPKSKSKGSHRPRLVRRLLRKLDTTKMNSKPIDLHFPGQAFKNTPLRISAVRVPHNDVAASRTTTSFYGVAAEITAIPNPVQQTSVNATNTVGAGYPLFGAISSDSLTTGPLAPTTVMATRPIKGSPSRATFSALPPLMSASASSTVTTTEYTRATFPSETLQLNPSMSSPPGNLKSHQITVVVIVLLSVGSGLLLLGVCVIVKICTRPRRQPRPTPSLPVMKDIEADEDYFESKESPIFGGEARMSSTTGNNGPTWNWIQYPHVTTVQPPTAHSSQDTNPCSGDSHYATQYPVQNAPSVSSENTGINLAQPSQGVSDVAVTSNKRFSISSNTFCKALTDPMPESNDERQEMAFTADGHDVMKRSKLKANNRRSRQPEGKKYRESTSSFVGLAYDSADMASPAPVDYVQMQETPVAENFEGRAKVRSGYFAAGTYPRISTLPSATYSIATATRINIAQRNSFSKDKLLLQRSNSKRMRDTQALTYALGLASPKTDSGYGVASPQPTLYPDDSMSVLEARRPKKGNIVSEKRAFETVPDVPVIIPTQMAGSKSNGSLMTMNFGVSHMSLTGPALEQGADQHEPSRKTDKPPRVPSPPPLPSLTQMALAHSNLEAYANYRSPTYSFINLKPKDNDRDTDLELAMPNNAPSQTLPSLWGIPLKYLSLVALAVQNSALTIIMHYSRVSTPPSRTYSAATAVLMNEILKGTISLLIAFSRIEPSPSAYEVGQAPYASQRPFARRLLVRLRELSREIFSQDCWKLSIPAILYVIQNNLQYVAASNLEAATFQVTYQMKILTTAAFSVLLLRKKLSTTQWLSLLFLAVGVGIVQIQSGVDKSASMAASATAGVHSMNPMKGFLAVFAACFTSGLAGVYFEMVLKNSQADLWVRNVQLSLFSLLPAFAPIIFDQHTTGAQIGKGLTSTLFENFGAWAWATVWVQVLGGLVTAMVIKYSDNILKGFATSLSIVISFLASVALFDFQMTITFVLGSVIVLIATWLYNQHPARINLAINKESWMWLKNEKKDGGSPLPTQPQYVSLAAISSTSSLSSLSSSLVATPNLSDSEARSFIIR</sequence>
<dbReference type="OrthoDB" id="408493at2759"/>
<dbReference type="NCBIfam" id="TIGR00803">
    <property type="entry name" value="nst"/>
    <property type="match status" value="1"/>
</dbReference>
<feature type="region of interest" description="Disordered" evidence="5">
    <location>
        <begin position="388"/>
        <end position="407"/>
    </location>
</feature>
<evidence type="ECO:0008006" key="9">
    <source>
        <dbReference type="Google" id="ProtNLM"/>
    </source>
</evidence>
<dbReference type="InterPro" id="IPR007271">
    <property type="entry name" value="Nuc_sug_transpt"/>
</dbReference>
<feature type="region of interest" description="Disordered" evidence="5">
    <location>
        <begin position="596"/>
        <end position="623"/>
    </location>
</feature>
<feature type="region of interest" description="Disordered" evidence="5">
    <location>
        <begin position="1"/>
        <end position="35"/>
    </location>
</feature>
<dbReference type="GO" id="GO:0015165">
    <property type="term" value="F:pyrimidine nucleotide-sugar transmembrane transporter activity"/>
    <property type="evidence" value="ECO:0007669"/>
    <property type="project" value="InterPro"/>
</dbReference>
<proteinExistence type="predicted"/>
<dbReference type="Proteomes" id="UP000283269">
    <property type="component" value="Unassembled WGS sequence"/>
</dbReference>
<feature type="transmembrane region" description="Helical" evidence="6">
    <location>
        <begin position="977"/>
        <end position="997"/>
    </location>
</feature>
<dbReference type="InterPro" id="IPR037185">
    <property type="entry name" value="EmrE-like"/>
</dbReference>
<keyword evidence="4 6" id="KW-0472">Membrane</keyword>
<dbReference type="SUPFAM" id="SSF103481">
    <property type="entry name" value="Multidrug resistance efflux transporter EmrE"/>
    <property type="match status" value="1"/>
</dbReference>
<evidence type="ECO:0000256" key="2">
    <source>
        <dbReference type="ARBA" id="ARBA00022692"/>
    </source>
</evidence>
<keyword evidence="2 6" id="KW-0812">Transmembrane</keyword>
<name>A0A409XRD4_PSICY</name>
<evidence type="ECO:0000313" key="7">
    <source>
        <dbReference type="EMBL" id="PPQ93256.1"/>
    </source>
</evidence>